<evidence type="ECO:0000313" key="2">
    <source>
        <dbReference type="Proteomes" id="UP000009168"/>
    </source>
</evidence>
<dbReference type="GeneID" id="7847212"/>
<dbReference type="Proteomes" id="UP000009168">
    <property type="component" value="Unassembled WGS sequence"/>
</dbReference>
<dbReference type="EMBL" id="GG662770">
    <property type="protein sequence ID" value="EAR91286.2"/>
    <property type="molecule type" value="Genomic_DNA"/>
</dbReference>
<evidence type="ECO:0000313" key="1">
    <source>
        <dbReference type="EMBL" id="EAR91286.2"/>
    </source>
</evidence>
<gene>
    <name evidence="1" type="ORF">TTHERM_00784730</name>
</gene>
<name>Q231L6_TETTS</name>
<accession>Q231L6</accession>
<dbReference type="InParanoid" id="Q231L6"/>
<dbReference type="AlphaFoldDB" id="Q231L6"/>
<dbReference type="HOGENOM" id="CLU_501092_0_0_1"/>
<dbReference type="RefSeq" id="XP_001011531.2">
    <property type="nucleotide sequence ID" value="XM_001011531.2"/>
</dbReference>
<keyword evidence="2" id="KW-1185">Reference proteome</keyword>
<reference evidence="2" key="1">
    <citation type="journal article" date="2006" name="PLoS Biol.">
        <title>Macronuclear genome sequence of the ciliate Tetrahymena thermophila, a model eukaryote.</title>
        <authorList>
            <person name="Eisen J.A."/>
            <person name="Coyne R.S."/>
            <person name="Wu M."/>
            <person name="Wu D."/>
            <person name="Thiagarajan M."/>
            <person name="Wortman J.R."/>
            <person name="Badger J.H."/>
            <person name="Ren Q."/>
            <person name="Amedeo P."/>
            <person name="Jones K.M."/>
            <person name="Tallon L.J."/>
            <person name="Delcher A.L."/>
            <person name="Salzberg S.L."/>
            <person name="Silva J.C."/>
            <person name="Haas B.J."/>
            <person name="Majoros W.H."/>
            <person name="Farzad M."/>
            <person name="Carlton J.M."/>
            <person name="Smith R.K. Jr."/>
            <person name="Garg J."/>
            <person name="Pearlman R.E."/>
            <person name="Karrer K.M."/>
            <person name="Sun L."/>
            <person name="Manning G."/>
            <person name="Elde N.C."/>
            <person name="Turkewitz A.P."/>
            <person name="Asai D.J."/>
            <person name="Wilkes D.E."/>
            <person name="Wang Y."/>
            <person name="Cai H."/>
            <person name="Collins K."/>
            <person name="Stewart B.A."/>
            <person name="Lee S.R."/>
            <person name="Wilamowska K."/>
            <person name="Weinberg Z."/>
            <person name="Ruzzo W.L."/>
            <person name="Wloga D."/>
            <person name="Gaertig J."/>
            <person name="Frankel J."/>
            <person name="Tsao C.-C."/>
            <person name="Gorovsky M.A."/>
            <person name="Keeling P.J."/>
            <person name="Waller R.F."/>
            <person name="Patron N.J."/>
            <person name="Cherry J.M."/>
            <person name="Stover N.A."/>
            <person name="Krieger C.J."/>
            <person name="del Toro C."/>
            <person name="Ryder H.F."/>
            <person name="Williamson S.C."/>
            <person name="Barbeau R.A."/>
            <person name="Hamilton E.P."/>
            <person name="Orias E."/>
        </authorList>
    </citation>
    <scope>NUCLEOTIDE SEQUENCE [LARGE SCALE GENOMIC DNA]</scope>
    <source>
        <strain evidence="2">SB210</strain>
    </source>
</reference>
<proteinExistence type="predicted"/>
<dbReference type="KEGG" id="tet:TTHERM_00784730"/>
<organism evidence="1 2">
    <name type="scientific">Tetrahymena thermophila (strain SB210)</name>
    <dbReference type="NCBI Taxonomy" id="312017"/>
    <lineage>
        <taxon>Eukaryota</taxon>
        <taxon>Sar</taxon>
        <taxon>Alveolata</taxon>
        <taxon>Ciliophora</taxon>
        <taxon>Intramacronucleata</taxon>
        <taxon>Oligohymenophorea</taxon>
        <taxon>Hymenostomatida</taxon>
        <taxon>Tetrahymenina</taxon>
        <taxon>Tetrahymenidae</taxon>
        <taxon>Tetrahymena</taxon>
    </lineage>
</organism>
<protein>
    <submittedName>
        <fullName evidence="1">Uncharacterized protein</fullName>
    </submittedName>
</protein>
<sequence>MKKNSFSFKLNINSDLKNSPSFRKDKSADKKIIIDHKNNTSRTTIECDFKTAFEQKGNNANINQGQKQKSIQCLTKRYENKKSIDLKRQDETQFLKKSQVYQSARQMINTQQMSSIKRQKSHTKQSLSISNQNKSANLTQQNESNNNFKSSLLQKYKLTNAHMQSKSSSSPLRVSVQVTQPKQEKLKTIELKRQNTSELKRQKSLELQRQKTLDFQKQCNLSPILKTLEQKSSSKLRNKQNGEETSKSSYSKFYQNFLFNDCYDYEGYQDESDLKHIDLEFNLTDMTASMSELKKQLSYQKEIDYSFSSFTNHSHTTPKEKQRKISNEYDQILGDVYSTESFECEDKSVGNEYNQIEERLDKKLKATQLLTSSSFQNDINIYYSLEDELKKKNLDKSQIEKKLHQEFIRNQLQKNNEMSIASTFLIEYNPKTKTEYNSNRTISIIVLDQINELVSQENLASPILMSSSIKECYVSRRFSQIPSELNLDNIGQQNNKRQKDTANIKVKSSQIKKPLLKLNNQTRQNSVPKVNFLFFIISKNL</sequence>